<organism evidence="6 7">
    <name type="scientific">Hanamia caeni</name>
    <dbReference type="NCBI Taxonomy" id="2294116"/>
    <lineage>
        <taxon>Bacteria</taxon>
        <taxon>Pseudomonadati</taxon>
        <taxon>Bacteroidota</taxon>
        <taxon>Chitinophagia</taxon>
        <taxon>Chitinophagales</taxon>
        <taxon>Chitinophagaceae</taxon>
        <taxon>Hanamia</taxon>
    </lineage>
</organism>
<accession>A0A3M9NDC4</accession>
<proteinExistence type="predicted"/>
<dbReference type="EMBL" id="RJJR01000009">
    <property type="protein sequence ID" value="RNI35832.1"/>
    <property type="molecule type" value="Genomic_DNA"/>
</dbReference>
<dbReference type="Gene3D" id="3.40.50.1820">
    <property type="entry name" value="alpha/beta hydrolase"/>
    <property type="match status" value="1"/>
</dbReference>
<dbReference type="AlphaFoldDB" id="A0A3M9NDC4"/>
<protein>
    <submittedName>
        <fullName evidence="6">Acetylxylan esterase</fullName>
    </submittedName>
</protein>
<dbReference type="OrthoDB" id="9809261at2"/>
<keyword evidence="2 4" id="KW-0732">Signal</keyword>
<evidence type="ECO:0000256" key="1">
    <source>
        <dbReference type="ARBA" id="ARBA00022487"/>
    </source>
</evidence>
<comment type="caution">
    <text evidence="6">The sequence shown here is derived from an EMBL/GenBank/DDBJ whole genome shotgun (WGS) entry which is preliminary data.</text>
</comment>
<evidence type="ECO:0000256" key="2">
    <source>
        <dbReference type="ARBA" id="ARBA00022729"/>
    </source>
</evidence>
<name>A0A3M9NDC4_9BACT</name>
<keyword evidence="3" id="KW-0378">Hydrolase</keyword>
<reference evidence="6 7" key="1">
    <citation type="submission" date="2018-11" db="EMBL/GenBank/DDBJ databases">
        <title>Draft genome sequence of Ferruginibacter sp. BO-59.</title>
        <authorList>
            <person name="Im W.T."/>
        </authorList>
    </citation>
    <scope>NUCLEOTIDE SEQUENCE [LARGE SCALE GENOMIC DNA]</scope>
    <source>
        <strain evidence="6 7">BO-59</strain>
    </source>
</reference>
<feature type="domain" description="4-O-methyl-glucuronoyl methylesterase-like" evidence="5">
    <location>
        <begin position="212"/>
        <end position="360"/>
    </location>
</feature>
<feature type="chain" id="PRO_5018331257" evidence="4">
    <location>
        <begin position="19"/>
        <end position="409"/>
    </location>
</feature>
<feature type="signal peptide" evidence="4">
    <location>
        <begin position="1"/>
        <end position="18"/>
    </location>
</feature>
<dbReference type="Pfam" id="PF22244">
    <property type="entry name" value="GCE_fung"/>
    <property type="match status" value="1"/>
</dbReference>
<evidence type="ECO:0000313" key="6">
    <source>
        <dbReference type="EMBL" id="RNI35832.1"/>
    </source>
</evidence>
<sequence length="409" mass="46320">MLVFIFLACLIKTNPASAQFPSDSANENESKVIAYTLPDPLMMPNGKRVKDSTEWMKAQRAYIYQLFEKNVYGRYPRQKINVRYKIREESNKALGGIALRRQVRIYLKQSDTSAHIDVLMYLPANSKGKVPVFVGLNFKGNQAIQNDPEIVANTDDKTSRGSSASRWPVKTIIENGFGLVTACYSDIEIDNKDGWKSGVRTKLQDDLKIKPEEWGAIGAWAWSLSRVMDYLVNDKNVDEKKVAVMGHSRLGKTALWAGASDPRFSIVISNESGEGGAALARRWFGETVYLINKNFPYWFVNAYKSYNHNVFDLPVDQHELLALIAPRPLYVASAAGDLWSDPKGEFLSAWHAGEVYSLFGQEGVETNEMPALDHPVGHRINYHIRTGKHDVTLFDWEQYIRFAKEQWGL</sequence>
<dbReference type="InterPro" id="IPR054579">
    <property type="entry name" value="GCE-like_dom"/>
</dbReference>
<evidence type="ECO:0000259" key="5">
    <source>
        <dbReference type="Pfam" id="PF22244"/>
    </source>
</evidence>
<dbReference type="InterPro" id="IPR029058">
    <property type="entry name" value="AB_hydrolase_fold"/>
</dbReference>
<evidence type="ECO:0000256" key="3">
    <source>
        <dbReference type="ARBA" id="ARBA00022801"/>
    </source>
</evidence>
<evidence type="ECO:0000256" key="4">
    <source>
        <dbReference type="SAM" id="SignalP"/>
    </source>
</evidence>
<dbReference type="Proteomes" id="UP000267223">
    <property type="component" value="Unassembled WGS sequence"/>
</dbReference>
<dbReference type="GO" id="GO:0052689">
    <property type="term" value="F:carboxylic ester hydrolase activity"/>
    <property type="evidence" value="ECO:0007669"/>
    <property type="project" value="UniProtKB-KW"/>
</dbReference>
<keyword evidence="1" id="KW-0719">Serine esterase</keyword>
<gene>
    <name evidence="6" type="ORF">EFY79_11760</name>
</gene>
<keyword evidence="7" id="KW-1185">Reference proteome</keyword>
<evidence type="ECO:0000313" key="7">
    <source>
        <dbReference type="Proteomes" id="UP000267223"/>
    </source>
</evidence>
<dbReference type="SUPFAM" id="SSF53474">
    <property type="entry name" value="alpha/beta-Hydrolases"/>
    <property type="match status" value="2"/>
</dbReference>